<evidence type="ECO:0000256" key="1">
    <source>
        <dbReference type="SAM" id="Phobius"/>
    </source>
</evidence>
<keyword evidence="3" id="KW-1185">Reference proteome</keyword>
<dbReference type="EMBL" id="CAXITT010000530">
    <property type="protein sequence ID" value="CAL1543169.1"/>
    <property type="molecule type" value="Genomic_DNA"/>
</dbReference>
<proteinExistence type="predicted"/>
<protein>
    <recommendedName>
        <fullName evidence="4">Methyltransferase type 11 domain-containing protein</fullName>
    </recommendedName>
</protein>
<keyword evidence="1" id="KW-1133">Transmembrane helix</keyword>
<sequence>MISSRCANSSRRQLIVLPLCMLLLMIYLWTLYQSTSQCLNDAEKLQAPPEANHNVTALAAQWRGQRNQLSQMLNQMKQVYGQQSCEMLTLRGMDDQVSENGGWCKAASSPNSPSHVTDTQFSEAMSSFLKGKRVASFGDGPGEYKKLLESYGEVVSYTAYDGAPYCEEVTGGKVTFLDLTAPQYGLPIFDWGICVEVAEHIPAKYETIFLDNLVRHVREGLILSWSRPDQDGLSHVNNKAFEDVVPLMLRRGFALNVTAGEPLRRSAQQHWLKNNVHVYNRISKDSLSELDA</sequence>
<organism evidence="2 3">
    <name type="scientific">Lymnaea stagnalis</name>
    <name type="common">Great pond snail</name>
    <name type="synonym">Helix stagnalis</name>
    <dbReference type="NCBI Taxonomy" id="6523"/>
    <lineage>
        <taxon>Eukaryota</taxon>
        <taxon>Metazoa</taxon>
        <taxon>Spiralia</taxon>
        <taxon>Lophotrochozoa</taxon>
        <taxon>Mollusca</taxon>
        <taxon>Gastropoda</taxon>
        <taxon>Heterobranchia</taxon>
        <taxon>Euthyneura</taxon>
        <taxon>Panpulmonata</taxon>
        <taxon>Hygrophila</taxon>
        <taxon>Lymnaeoidea</taxon>
        <taxon>Lymnaeidae</taxon>
        <taxon>Lymnaea</taxon>
    </lineage>
</organism>
<evidence type="ECO:0008006" key="4">
    <source>
        <dbReference type="Google" id="ProtNLM"/>
    </source>
</evidence>
<name>A0AAV2IA53_LYMST</name>
<dbReference type="AlphaFoldDB" id="A0AAV2IA53"/>
<comment type="caution">
    <text evidence="2">The sequence shown here is derived from an EMBL/GenBank/DDBJ whole genome shotgun (WGS) entry which is preliminary data.</text>
</comment>
<reference evidence="2 3" key="1">
    <citation type="submission" date="2024-04" db="EMBL/GenBank/DDBJ databases">
        <authorList>
            <consortium name="Genoscope - CEA"/>
            <person name="William W."/>
        </authorList>
    </citation>
    <scope>NUCLEOTIDE SEQUENCE [LARGE SCALE GENOMIC DNA]</scope>
</reference>
<keyword evidence="1" id="KW-0472">Membrane</keyword>
<feature type="transmembrane region" description="Helical" evidence="1">
    <location>
        <begin position="12"/>
        <end position="32"/>
    </location>
</feature>
<gene>
    <name evidence="2" type="ORF">GSLYS_00016703001</name>
</gene>
<evidence type="ECO:0000313" key="2">
    <source>
        <dbReference type="EMBL" id="CAL1543169.1"/>
    </source>
</evidence>
<keyword evidence="1" id="KW-0812">Transmembrane</keyword>
<evidence type="ECO:0000313" key="3">
    <source>
        <dbReference type="Proteomes" id="UP001497497"/>
    </source>
</evidence>
<dbReference type="Proteomes" id="UP001497497">
    <property type="component" value="Unassembled WGS sequence"/>
</dbReference>
<accession>A0AAV2IA53</accession>